<feature type="domain" description="Secretion system C-terminal sorting" evidence="1">
    <location>
        <begin position="34"/>
        <end position="101"/>
    </location>
</feature>
<organism evidence="2 3">
    <name type="scientific">Pontibacter qinzhouensis</name>
    <dbReference type="NCBI Taxonomy" id="2603253"/>
    <lineage>
        <taxon>Bacteria</taxon>
        <taxon>Pseudomonadati</taxon>
        <taxon>Bacteroidota</taxon>
        <taxon>Cytophagia</taxon>
        <taxon>Cytophagales</taxon>
        <taxon>Hymenobacteraceae</taxon>
        <taxon>Pontibacter</taxon>
    </lineage>
</organism>
<name>A0A5C8K9G5_9BACT</name>
<evidence type="ECO:0000259" key="1">
    <source>
        <dbReference type="Pfam" id="PF18962"/>
    </source>
</evidence>
<dbReference type="Proteomes" id="UP000321926">
    <property type="component" value="Unassembled WGS sequence"/>
</dbReference>
<keyword evidence="3" id="KW-1185">Reference proteome</keyword>
<dbReference type="InterPro" id="IPR026444">
    <property type="entry name" value="Secre_tail"/>
</dbReference>
<dbReference type="Pfam" id="PF18962">
    <property type="entry name" value="Por_Secre_tail"/>
    <property type="match status" value="1"/>
</dbReference>
<dbReference type="AlphaFoldDB" id="A0A5C8K9G5"/>
<dbReference type="NCBIfam" id="TIGR04183">
    <property type="entry name" value="Por_Secre_tail"/>
    <property type="match status" value="1"/>
</dbReference>
<reference evidence="2 3" key="1">
    <citation type="submission" date="2019-08" db="EMBL/GenBank/DDBJ databases">
        <authorList>
            <person name="Shi S."/>
        </authorList>
    </citation>
    <scope>NUCLEOTIDE SEQUENCE [LARGE SCALE GENOMIC DNA]</scope>
    <source>
        <strain evidence="2 3">GY10130</strain>
    </source>
</reference>
<accession>A0A5C8K9G5</accession>
<protein>
    <submittedName>
        <fullName evidence="2">T9SS type A sorting domain-containing protein</fullName>
    </submittedName>
</protein>
<comment type="caution">
    <text evidence="2">The sequence shown here is derived from an EMBL/GenBank/DDBJ whole genome shotgun (WGS) entry which is preliminary data.</text>
</comment>
<proteinExistence type="predicted"/>
<gene>
    <name evidence="2" type="ORF">FVR03_10730</name>
</gene>
<dbReference type="EMBL" id="VRTY01000034">
    <property type="protein sequence ID" value="TXK46465.1"/>
    <property type="molecule type" value="Genomic_DNA"/>
</dbReference>
<evidence type="ECO:0000313" key="2">
    <source>
        <dbReference type="EMBL" id="TXK46465.1"/>
    </source>
</evidence>
<sequence>MTKYISALILACICFISCNDKPDIEPITSHVLQVFPNPAFYTTQIIVDNSENKPYVLQVFDTKGKVMLERNITTGSNNFQLDLSDQPVGKYQVILKADKIVATRAFLKL</sequence>
<dbReference type="OrthoDB" id="982669at2"/>
<dbReference type="RefSeq" id="WP_147921747.1">
    <property type="nucleotide sequence ID" value="NZ_VRTY01000034.1"/>
</dbReference>
<evidence type="ECO:0000313" key="3">
    <source>
        <dbReference type="Proteomes" id="UP000321926"/>
    </source>
</evidence>